<dbReference type="Proteomes" id="UP000182882">
    <property type="component" value="Unassembled WGS sequence"/>
</dbReference>
<keyword evidence="2" id="KW-1185">Reference proteome</keyword>
<evidence type="ECO:0000313" key="2">
    <source>
        <dbReference type="Proteomes" id="UP000182882"/>
    </source>
</evidence>
<proteinExistence type="predicted"/>
<evidence type="ECO:0008006" key="3">
    <source>
        <dbReference type="Google" id="ProtNLM"/>
    </source>
</evidence>
<accession>A0A1H2EQ22</accession>
<sequence>MKTVEETRHERLLILRDEYGTVAALAKKLEKSYTQVSQWINRSVSTRNGQPRSINSESAREIEIKTNKPRGWMDQPVTQSQWEEELNMDQYALLSKFGERLKKMGDAELKATDKIIDGANDALRAGKGTDK</sequence>
<name>A0A1H2EQ22_9PROT</name>
<gene>
    <name evidence="1" type="ORF">SAMN05216406_11462</name>
</gene>
<protein>
    <recommendedName>
        <fullName evidence="3">Helix-turn-helix domain-containing protein</fullName>
    </recommendedName>
</protein>
<dbReference type="RefSeq" id="WP_143023466.1">
    <property type="nucleotide sequence ID" value="NZ_CP013341.1"/>
</dbReference>
<reference evidence="2" key="1">
    <citation type="submission" date="2016-10" db="EMBL/GenBank/DDBJ databases">
        <authorList>
            <person name="Varghese N."/>
            <person name="Submissions S."/>
        </authorList>
    </citation>
    <scope>NUCLEOTIDE SEQUENCE [LARGE SCALE GENOMIC DNA]</scope>
    <source>
        <strain evidence="2">Nm10</strain>
    </source>
</reference>
<organism evidence="1 2">
    <name type="scientific">Nitrosomonas ureae</name>
    <dbReference type="NCBI Taxonomy" id="44577"/>
    <lineage>
        <taxon>Bacteria</taxon>
        <taxon>Pseudomonadati</taxon>
        <taxon>Pseudomonadota</taxon>
        <taxon>Betaproteobacteria</taxon>
        <taxon>Nitrosomonadales</taxon>
        <taxon>Nitrosomonadaceae</taxon>
        <taxon>Nitrosomonas</taxon>
    </lineage>
</organism>
<dbReference type="AlphaFoldDB" id="A0A1H2EQ22"/>
<dbReference type="EMBL" id="FNLN01000014">
    <property type="protein sequence ID" value="SDT97129.1"/>
    <property type="molecule type" value="Genomic_DNA"/>
</dbReference>
<evidence type="ECO:0000313" key="1">
    <source>
        <dbReference type="EMBL" id="SDT97129.1"/>
    </source>
</evidence>